<dbReference type="EMBL" id="UINC01081746">
    <property type="protein sequence ID" value="SVC25899.1"/>
    <property type="molecule type" value="Genomic_DNA"/>
</dbReference>
<accession>A0A382KNR3</accession>
<sequence length="56" mass="6551">VAKETVWIIVFFCLGFGLMFGLKQCGQSSFPEHWIGNMSDPDWQQREMNRSKTVLR</sequence>
<gene>
    <name evidence="2" type="ORF">METZ01_LOCUS278753</name>
</gene>
<protein>
    <submittedName>
        <fullName evidence="2">Uncharacterized protein</fullName>
    </submittedName>
</protein>
<feature type="non-terminal residue" evidence="2">
    <location>
        <position position="1"/>
    </location>
</feature>
<keyword evidence="1" id="KW-0812">Transmembrane</keyword>
<proteinExistence type="predicted"/>
<evidence type="ECO:0000313" key="2">
    <source>
        <dbReference type="EMBL" id="SVC25899.1"/>
    </source>
</evidence>
<keyword evidence="1" id="KW-0472">Membrane</keyword>
<dbReference type="AlphaFoldDB" id="A0A382KNR3"/>
<evidence type="ECO:0000256" key="1">
    <source>
        <dbReference type="SAM" id="Phobius"/>
    </source>
</evidence>
<reference evidence="2" key="1">
    <citation type="submission" date="2018-05" db="EMBL/GenBank/DDBJ databases">
        <authorList>
            <person name="Lanie J.A."/>
            <person name="Ng W.-L."/>
            <person name="Kazmierczak K.M."/>
            <person name="Andrzejewski T.M."/>
            <person name="Davidsen T.M."/>
            <person name="Wayne K.J."/>
            <person name="Tettelin H."/>
            <person name="Glass J.I."/>
            <person name="Rusch D."/>
            <person name="Podicherti R."/>
            <person name="Tsui H.-C.T."/>
            <person name="Winkler M.E."/>
        </authorList>
    </citation>
    <scope>NUCLEOTIDE SEQUENCE</scope>
</reference>
<name>A0A382KNR3_9ZZZZ</name>
<keyword evidence="1" id="KW-1133">Transmembrane helix</keyword>
<organism evidence="2">
    <name type="scientific">marine metagenome</name>
    <dbReference type="NCBI Taxonomy" id="408172"/>
    <lineage>
        <taxon>unclassified sequences</taxon>
        <taxon>metagenomes</taxon>
        <taxon>ecological metagenomes</taxon>
    </lineage>
</organism>
<feature type="transmembrane region" description="Helical" evidence="1">
    <location>
        <begin position="6"/>
        <end position="22"/>
    </location>
</feature>